<accession>A0A6A6EKB2</accession>
<evidence type="ECO:0000313" key="2">
    <source>
        <dbReference type="Proteomes" id="UP000800200"/>
    </source>
</evidence>
<reference evidence="1" key="1">
    <citation type="journal article" date="2020" name="Stud. Mycol.">
        <title>101 Dothideomycetes genomes: a test case for predicting lifestyles and emergence of pathogens.</title>
        <authorList>
            <person name="Haridas S."/>
            <person name="Albert R."/>
            <person name="Binder M."/>
            <person name="Bloem J."/>
            <person name="Labutti K."/>
            <person name="Salamov A."/>
            <person name="Andreopoulos B."/>
            <person name="Baker S."/>
            <person name="Barry K."/>
            <person name="Bills G."/>
            <person name="Bluhm B."/>
            <person name="Cannon C."/>
            <person name="Castanera R."/>
            <person name="Culley D."/>
            <person name="Daum C."/>
            <person name="Ezra D."/>
            <person name="Gonzalez J."/>
            <person name="Henrissat B."/>
            <person name="Kuo A."/>
            <person name="Liang C."/>
            <person name="Lipzen A."/>
            <person name="Lutzoni F."/>
            <person name="Magnuson J."/>
            <person name="Mondo S."/>
            <person name="Nolan M."/>
            <person name="Ohm R."/>
            <person name="Pangilinan J."/>
            <person name="Park H.-J."/>
            <person name="Ramirez L."/>
            <person name="Alfaro M."/>
            <person name="Sun H."/>
            <person name="Tritt A."/>
            <person name="Yoshinaga Y."/>
            <person name="Zwiers L.-H."/>
            <person name="Turgeon B."/>
            <person name="Goodwin S."/>
            <person name="Spatafora J."/>
            <person name="Crous P."/>
            <person name="Grigoriev I."/>
        </authorList>
    </citation>
    <scope>NUCLEOTIDE SEQUENCE</scope>
    <source>
        <strain evidence="1">CBS 207.26</strain>
    </source>
</reference>
<dbReference type="EMBL" id="ML994616">
    <property type="protein sequence ID" value="KAF2192064.1"/>
    <property type="molecule type" value="Genomic_DNA"/>
</dbReference>
<organism evidence="1 2">
    <name type="scientific">Zopfia rhizophila CBS 207.26</name>
    <dbReference type="NCBI Taxonomy" id="1314779"/>
    <lineage>
        <taxon>Eukaryota</taxon>
        <taxon>Fungi</taxon>
        <taxon>Dikarya</taxon>
        <taxon>Ascomycota</taxon>
        <taxon>Pezizomycotina</taxon>
        <taxon>Dothideomycetes</taxon>
        <taxon>Dothideomycetes incertae sedis</taxon>
        <taxon>Zopfiaceae</taxon>
        <taxon>Zopfia</taxon>
    </lineage>
</organism>
<name>A0A6A6EKB2_9PEZI</name>
<gene>
    <name evidence="1" type="ORF">K469DRAFT_696110</name>
</gene>
<sequence>MEALFVKLESMRTEMQDVTFDVKIACGPANFDSSTFASEKRKHYGHTDCSEVSAHPFDYFEPIKALNMVTRMRKHRLRSEARLRRAVWNRPPFAISLAICQLAAISARFVLLRARNGLRGEALREGGRLRSAGNGKDSIIARLPVELWKGLSIEDITSPGTEEILKTDDDHCSICLFKFGSSGREEDEIEEAVKTRQELCGLVEMFPKMIQPTVKRYLAVLKEVAYLDDQVDEHMQENALSERTTSVEFGKLVYEVDRLRRLHGQVYSDITEALDST</sequence>
<dbReference type="AlphaFoldDB" id="A0A6A6EKB2"/>
<protein>
    <submittedName>
        <fullName evidence="1">Uncharacterized protein</fullName>
    </submittedName>
</protein>
<proteinExistence type="predicted"/>
<evidence type="ECO:0000313" key="1">
    <source>
        <dbReference type="EMBL" id="KAF2192064.1"/>
    </source>
</evidence>
<keyword evidence="2" id="KW-1185">Reference proteome</keyword>
<dbReference type="Proteomes" id="UP000800200">
    <property type="component" value="Unassembled WGS sequence"/>
</dbReference>